<protein>
    <recommendedName>
        <fullName evidence="4">Oxidation resistance protein 1</fullName>
    </recommendedName>
</protein>
<dbReference type="Proteomes" id="UP000078561">
    <property type="component" value="Unassembled WGS sequence"/>
</dbReference>
<accession>A0A163K2Y3</accession>
<name>A0A163K2Y3_ABSGL</name>
<evidence type="ECO:0000313" key="6">
    <source>
        <dbReference type="EMBL" id="SAM04961.1"/>
    </source>
</evidence>
<evidence type="ECO:0000256" key="2">
    <source>
        <dbReference type="ARBA" id="ARBA00009540"/>
    </source>
</evidence>
<dbReference type="GO" id="GO:0005634">
    <property type="term" value="C:nucleus"/>
    <property type="evidence" value="ECO:0007669"/>
    <property type="project" value="TreeGrafter"/>
</dbReference>
<dbReference type="PROSITE" id="PS51886">
    <property type="entry name" value="TLDC"/>
    <property type="match status" value="1"/>
</dbReference>
<dbReference type="InParanoid" id="A0A163K2Y3"/>
<proteinExistence type="inferred from homology"/>
<comment type="subcellular location">
    <subcellularLocation>
        <location evidence="1">Mitochondrion</location>
    </subcellularLocation>
</comment>
<keyword evidence="7" id="KW-1185">Reference proteome</keyword>
<dbReference type="PANTHER" id="PTHR23354">
    <property type="entry name" value="NUCLEOLAR PROTEIN 7/ESTROGEN RECEPTOR COACTIVATOR-RELATED"/>
    <property type="match status" value="1"/>
</dbReference>
<evidence type="ECO:0000256" key="1">
    <source>
        <dbReference type="ARBA" id="ARBA00004173"/>
    </source>
</evidence>
<dbReference type="GO" id="GO:0005739">
    <property type="term" value="C:mitochondrion"/>
    <property type="evidence" value="ECO:0007669"/>
    <property type="project" value="UniProtKB-SubCell"/>
</dbReference>
<dbReference type="PANTHER" id="PTHR23354:SF62">
    <property type="entry name" value="MUSTARD, ISOFORM V"/>
    <property type="match status" value="1"/>
</dbReference>
<organism evidence="6">
    <name type="scientific">Absidia glauca</name>
    <name type="common">Pin mould</name>
    <dbReference type="NCBI Taxonomy" id="4829"/>
    <lineage>
        <taxon>Eukaryota</taxon>
        <taxon>Fungi</taxon>
        <taxon>Fungi incertae sedis</taxon>
        <taxon>Mucoromycota</taxon>
        <taxon>Mucoromycotina</taxon>
        <taxon>Mucoromycetes</taxon>
        <taxon>Mucorales</taxon>
        <taxon>Cunninghamellaceae</taxon>
        <taxon>Absidia</taxon>
    </lineage>
</organism>
<feature type="domain" description="TLDc" evidence="5">
    <location>
        <begin position="165"/>
        <end position="334"/>
    </location>
</feature>
<dbReference type="OrthoDB" id="26679at2759"/>
<dbReference type="EMBL" id="LT554417">
    <property type="protein sequence ID" value="SAM04961.1"/>
    <property type="molecule type" value="Genomic_DNA"/>
</dbReference>
<evidence type="ECO:0000313" key="7">
    <source>
        <dbReference type="Proteomes" id="UP000078561"/>
    </source>
</evidence>
<reference evidence="6" key="1">
    <citation type="submission" date="2016-04" db="EMBL/GenBank/DDBJ databases">
        <authorList>
            <person name="Evans L.H."/>
            <person name="Alamgir A."/>
            <person name="Owens N."/>
            <person name="Weber N.D."/>
            <person name="Virtaneva K."/>
            <person name="Barbian K."/>
            <person name="Babar A."/>
            <person name="Rosenke K."/>
        </authorList>
    </citation>
    <scope>NUCLEOTIDE SEQUENCE [LARGE SCALE GENOMIC DNA]</scope>
    <source>
        <strain evidence="6">CBS 101.48</strain>
    </source>
</reference>
<dbReference type="GO" id="GO:0006979">
    <property type="term" value="P:response to oxidative stress"/>
    <property type="evidence" value="ECO:0007669"/>
    <property type="project" value="TreeGrafter"/>
</dbReference>
<comment type="similarity">
    <text evidence="2">Belongs to the OXR1 family.</text>
</comment>
<evidence type="ECO:0000259" key="5">
    <source>
        <dbReference type="PROSITE" id="PS51886"/>
    </source>
</evidence>
<dbReference type="AlphaFoldDB" id="A0A163K2Y3"/>
<evidence type="ECO:0000256" key="4">
    <source>
        <dbReference type="ARBA" id="ARBA00040604"/>
    </source>
</evidence>
<dbReference type="Pfam" id="PF07534">
    <property type="entry name" value="TLD"/>
    <property type="match status" value="1"/>
</dbReference>
<dbReference type="SMART" id="SM00584">
    <property type="entry name" value="TLDc"/>
    <property type="match status" value="1"/>
</dbReference>
<gene>
    <name evidence="6" type="primary">ABSGL_10827.1 scaffold 12033</name>
</gene>
<sequence length="334" mass="37801">MVSILPLYSSSPLNTLTLNTTAIQCHQFHTSDSECQVPGQQKHNRSTLSPQQSSLSLSFVERPPYHKRSHSTASWKLTQQLYGCDAPSFTSLPATPGTTTTTMPSPVSESDLEWSYLYDHPLNNNEDDRWSLVSTENAHGKRVENENVKFPAPIQLVSRYQHTLPVLTNPIAEKIRRWLPRRLSLYQSQWTLLYSLDQHGASLKTFYQLACEKGPCLLVVQDEYDNIFGAYASESIQVKSSFYGSGESFLWKRSKSTSDRLVRYEHYPWTEKNDYFIYSDKNLLGFGNGAGQFGLCLDDGFENGTSSPSLTFDNPCLSSRTQFQCIGLELWATS</sequence>
<keyword evidence="3" id="KW-0496">Mitochondrion</keyword>
<dbReference type="InterPro" id="IPR006571">
    <property type="entry name" value="TLDc_dom"/>
</dbReference>
<evidence type="ECO:0000256" key="3">
    <source>
        <dbReference type="ARBA" id="ARBA00023128"/>
    </source>
</evidence>